<evidence type="ECO:0000259" key="2">
    <source>
        <dbReference type="Pfam" id="PF11716"/>
    </source>
</evidence>
<gene>
    <name evidence="3" type="ORF">SAMN04489726_4167</name>
</gene>
<evidence type="ECO:0000259" key="1">
    <source>
        <dbReference type="Pfam" id="PF07398"/>
    </source>
</evidence>
<dbReference type="SUPFAM" id="SSF109854">
    <property type="entry name" value="DinB/YfiT-like putative metalloenzymes"/>
    <property type="match status" value="1"/>
</dbReference>
<dbReference type="InterPro" id="IPR024344">
    <property type="entry name" value="MDMPI_metal-binding"/>
</dbReference>
<dbReference type="RefSeq" id="WP_030430552.1">
    <property type="nucleotide sequence ID" value="NZ_JOEF01000013.1"/>
</dbReference>
<dbReference type="NCBIfam" id="TIGR03083">
    <property type="entry name" value="maleylpyruvate isomerase family mycothiol-dependent enzyme"/>
    <property type="match status" value="1"/>
</dbReference>
<feature type="domain" description="MDMPI C-terminal" evidence="1">
    <location>
        <begin position="159"/>
        <end position="250"/>
    </location>
</feature>
<dbReference type="Proteomes" id="UP000183376">
    <property type="component" value="Chromosome I"/>
</dbReference>
<name>A0A1G9XER6_ALLAB</name>
<evidence type="ECO:0000313" key="4">
    <source>
        <dbReference type="Proteomes" id="UP000183376"/>
    </source>
</evidence>
<organism evidence="3 4">
    <name type="scientific">Allokutzneria albata</name>
    <name type="common">Kibdelosporangium albatum</name>
    <dbReference type="NCBI Taxonomy" id="211114"/>
    <lineage>
        <taxon>Bacteria</taxon>
        <taxon>Bacillati</taxon>
        <taxon>Actinomycetota</taxon>
        <taxon>Actinomycetes</taxon>
        <taxon>Pseudonocardiales</taxon>
        <taxon>Pseudonocardiaceae</taxon>
        <taxon>Allokutzneria</taxon>
    </lineage>
</organism>
<feature type="domain" description="Mycothiol-dependent maleylpyruvate isomerase metal-binding" evidence="2">
    <location>
        <begin position="28"/>
        <end position="147"/>
    </location>
</feature>
<evidence type="ECO:0000313" key="3">
    <source>
        <dbReference type="EMBL" id="SDM95234.1"/>
    </source>
</evidence>
<dbReference type="STRING" id="211114.SAMN04489726_4167"/>
<dbReference type="PANTHER" id="PTHR40758:SF1">
    <property type="entry name" value="CONSERVED PROTEIN"/>
    <property type="match status" value="1"/>
</dbReference>
<proteinExistence type="predicted"/>
<dbReference type="Pfam" id="PF11716">
    <property type="entry name" value="MDMPI_N"/>
    <property type="match status" value="1"/>
</dbReference>
<dbReference type="GO" id="GO:0005886">
    <property type="term" value="C:plasma membrane"/>
    <property type="evidence" value="ECO:0007669"/>
    <property type="project" value="TreeGrafter"/>
</dbReference>
<dbReference type="InterPro" id="IPR017517">
    <property type="entry name" value="Maleyloyr_isom"/>
</dbReference>
<dbReference type="eggNOG" id="COG3154">
    <property type="taxonomic scope" value="Bacteria"/>
</dbReference>
<keyword evidence="4" id="KW-1185">Reference proteome</keyword>
<accession>A0A1G9XER6</accession>
<dbReference type="OrthoDB" id="3671213at2"/>
<protein>
    <submittedName>
        <fullName evidence="3">TIGR03083 family protein</fullName>
    </submittedName>
</protein>
<dbReference type="InterPro" id="IPR010872">
    <property type="entry name" value="MDMPI_C-term_domain"/>
</dbReference>
<dbReference type="Gene3D" id="1.20.120.450">
    <property type="entry name" value="dinb family like domain"/>
    <property type="match status" value="1"/>
</dbReference>
<reference evidence="3 4" key="1">
    <citation type="submission" date="2016-10" db="EMBL/GenBank/DDBJ databases">
        <authorList>
            <person name="de Groot N.N."/>
        </authorList>
    </citation>
    <scope>NUCLEOTIDE SEQUENCE [LARGE SCALE GENOMIC DNA]</scope>
    <source>
        <strain evidence="3 4">DSM 44149</strain>
    </source>
</reference>
<dbReference type="AlphaFoldDB" id="A0A1G9XER6"/>
<dbReference type="GO" id="GO:0046872">
    <property type="term" value="F:metal ion binding"/>
    <property type="evidence" value="ECO:0007669"/>
    <property type="project" value="InterPro"/>
</dbReference>
<dbReference type="PANTHER" id="PTHR40758">
    <property type="entry name" value="CONSERVED PROTEIN"/>
    <property type="match status" value="1"/>
</dbReference>
<dbReference type="InterPro" id="IPR034660">
    <property type="entry name" value="DinB/YfiT-like"/>
</dbReference>
<dbReference type="Pfam" id="PF07398">
    <property type="entry name" value="MDMPI_C"/>
    <property type="match status" value="1"/>
</dbReference>
<dbReference type="EMBL" id="LT629701">
    <property type="protein sequence ID" value="SDM95234.1"/>
    <property type="molecule type" value="Genomic_DNA"/>
</dbReference>
<sequence>MEWLTCFQREVVAFEEAVRRSVEQAPIVPTCPQWTLTDLALHLGYVHRVVTSIVSDRLTAPPDVHGTQFRVENPDWQRWPSLDDAPNHGPVPAGLADWFAEGAAALTDAFRAAPPDTPVWTWTADQTVGFWVRMQSTEAALHRWDAQNAFGDAWPIDDEHAALAITEHFDLLVPAWRHMRPASDGAGERVQLTDGRRGWTVEFTGSEARFVDAPAHVELEGTASDLLLFLWNRVPADRLTITGDRAVLDRYSKIVPPV</sequence>